<dbReference type="AlphaFoldDB" id="A0AAC8QIX4"/>
<sequence>MTLKTLASAATLLLTLSPLSIASAQSTTENVFLFETVDSYELKNAYWLKLTGIVRGEATPRIVEVRASVSDTYNQYLRACERMMLMAMSKPGQYYFELQLANYTNPPVTGCKLVRR</sequence>
<dbReference type="RefSeq" id="WP_047861099.1">
    <property type="nucleotide sequence ID" value="NZ_CP011509.1"/>
</dbReference>
<organism evidence="2 4">
    <name type="scientific">Archangium gephyra</name>
    <dbReference type="NCBI Taxonomy" id="48"/>
    <lineage>
        <taxon>Bacteria</taxon>
        <taxon>Pseudomonadati</taxon>
        <taxon>Myxococcota</taxon>
        <taxon>Myxococcia</taxon>
        <taxon>Myxococcales</taxon>
        <taxon>Cystobacterineae</taxon>
        <taxon>Archangiaceae</taxon>
        <taxon>Archangium</taxon>
    </lineage>
</organism>
<proteinExistence type="predicted"/>
<reference evidence="2 4" key="1">
    <citation type="submission" date="2015-05" db="EMBL/GenBank/DDBJ databases">
        <title>Genome assembly of Archangium gephyra DSM 2261.</title>
        <authorList>
            <person name="Sharma G."/>
            <person name="Subramanian S."/>
        </authorList>
    </citation>
    <scope>NUCLEOTIDE SEQUENCE [LARGE SCALE GENOMIC DNA]</scope>
    <source>
        <strain evidence="2 4">DSM 2261</strain>
    </source>
</reference>
<keyword evidence="1" id="KW-0732">Signal</keyword>
<evidence type="ECO:0000256" key="1">
    <source>
        <dbReference type="SAM" id="SignalP"/>
    </source>
</evidence>
<dbReference type="Proteomes" id="UP000256345">
    <property type="component" value="Unassembled WGS sequence"/>
</dbReference>
<reference evidence="3 5" key="2">
    <citation type="submission" date="2018-08" db="EMBL/GenBank/DDBJ databases">
        <title>Genomic Encyclopedia of Archaeal and Bacterial Type Strains, Phase II (KMG-II): from individual species to whole genera.</title>
        <authorList>
            <person name="Goeker M."/>
        </authorList>
    </citation>
    <scope>NUCLEOTIDE SEQUENCE [LARGE SCALE GENOMIC DNA]</scope>
    <source>
        <strain evidence="3 5">DSM 2261</strain>
    </source>
</reference>
<feature type="signal peptide" evidence="1">
    <location>
        <begin position="1"/>
        <end position="22"/>
    </location>
</feature>
<dbReference type="KEGG" id="age:AA314_09931"/>
<accession>A0AAC8QIX4</accession>
<protein>
    <recommendedName>
        <fullName evidence="6">Secreted protein</fullName>
    </recommendedName>
</protein>
<evidence type="ECO:0000313" key="4">
    <source>
        <dbReference type="Proteomes" id="UP000035579"/>
    </source>
</evidence>
<dbReference type="Proteomes" id="UP000035579">
    <property type="component" value="Chromosome"/>
</dbReference>
<name>A0AAC8QIX4_9BACT</name>
<evidence type="ECO:0000313" key="2">
    <source>
        <dbReference type="EMBL" id="AKJ08305.1"/>
    </source>
</evidence>
<dbReference type="EMBL" id="QUMU01000025">
    <property type="protein sequence ID" value="REG15407.1"/>
    <property type="molecule type" value="Genomic_DNA"/>
</dbReference>
<evidence type="ECO:0000313" key="3">
    <source>
        <dbReference type="EMBL" id="REG15407.1"/>
    </source>
</evidence>
<feature type="chain" id="PRO_5042038768" description="Secreted protein" evidence="1">
    <location>
        <begin position="23"/>
        <end position="116"/>
    </location>
</feature>
<dbReference type="EMBL" id="CP011509">
    <property type="protein sequence ID" value="AKJ08305.1"/>
    <property type="molecule type" value="Genomic_DNA"/>
</dbReference>
<keyword evidence="5" id="KW-1185">Reference proteome</keyword>
<evidence type="ECO:0000313" key="5">
    <source>
        <dbReference type="Proteomes" id="UP000256345"/>
    </source>
</evidence>
<gene>
    <name evidence="2" type="ORF">AA314_09931</name>
    <name evidence="3" type="ORF">ATI61_12533</name>
</gene>
<evidence type="ECO:0008006" key="6">
    <source>
        <dbReference type="Google" id="ProtNLM"/>
    </source>
</evidence>